<feature type="transmembrane region" description="Helical" evidence="1">
    <location>
        <begin position="36"/>
        <end position="60"/>
    </location>
</feature>
<name>A4AB49_9GAMM</name>
<evidence type="ECO:0000313" key="5">
    <source>
        <dbReference type="Proteomes" id="UP000019205"/>
    </source>
</evidence>
<dbReference type="SUPFAM" id="SSF52540">
    <property type="entry name" value="P-loop containing nucleoside triphosphate hydrolases"/>
    <property type="match status" value="1"/>
</dbReference>
<evidence type="ECO:0000313" key="4">
    <source>
        <dbReference type="EMBL" id="EAQ96921.2"/>
    </source>
</evidence>
<dbReference type="InterPro" id="IPR006073">
    <property type="entry name" value="GTP-bd"/>
</dbReference>
<dbReference type="HOGENOM" id="CLU_499409_0_0_6"/>
<dbReference type="InterPro" id="IPR027417">
    <property type="entry name" value="P-loop_NTPase"/>
</dbReference>
<protein>
    <submittedName>
        <fullName evidence="4">Uncharacterized protein/domain protein associated with GTPase</fullName>
    </submittedName>
</protein>
<dbReference type="RefSeq" id="WP_023660083.1">
    <property type="nucleotide sequence ID" value="NZ_CM002299.1"/>
</dbReference>
<keyword evidence="5" id="KW-1185">Reference proteome</keyword>
<dbReference type="Pfam" id="PF01926">
    <property type="entry name" value="MMR_HSR1"/>
    <property type="match status" value="1"/>
</dbReference>
<gene>
    <name evidence="4" type="ORF">KT71_11489</name>
</gene>
<dbReference type="Gene3D" id="3.40.50.300">
    <property type="entry name" value="P-loop containing nucleotide triphosphate hydrolases"/>
    <property type="match status" value="1"/>
</dbReference>
<accession>A4AB49</accession>
<organism evidence="4 5">
    <name type="scientific">Congregibacter litoralis KT71</name>
    <dbReference type="NCBI Taxonomy" id="314285"/>
    <lineage>
        <taxon>Bacteria</taxon>
        <taxon>Pseudomonadati</taxon>
        <taxon>Pseudomonadota</taxon>
        <taxon>Gammaproteobacteria</taxon>
        <taxon>Cellvibrionales</taxon>
        <taxon>Halieaceae</taxon>
        <taxon>Congregibacter</taxon>
    </lineage>
</organism>
<evidence type="ECO:0000256" key="1">
    <source>
        <dbReference type="SAM" id="Phobius"/>
    </source>
</evidence>
<proteinExistence type="predicted"/>
<evidence type="ECO:0000259" key="3">
    <source>
        <dbReference type="Pfam" id="PF01926"/>
    </source>
</evidence>
<dbReference type="Proteomes" id="UP000019205">
    <property type="component" value="Chromosome"/>
</dbReference>
<keyword evidence="1" id="KW-0812">Transmembrane</keyword>
<evidence type="ECO:0000256" key="2">
    <source>
        <dbReference type="SAM" id="SignalP"/>
    </source>
</evidence>
<keyword evidence="1" id="KW-0472">Membrane</keyword>
<feature type="signal peptide" evidence="2">
    <location>
        <begin position="1"/>
        <end position="20"/>
    </location>
</feature>
<dbReference type="CDD" id="cd00882">
    <property type="entry name" value="Ras_like_GTPase"/>
    <property type="match status" value="1"/>
</dbReference>
<feature type="chain" id="PRO_5002665656" evidence="2">
    <location>
        <begin position="21"/>
        <end position="545"/>
    </location>
</feature>
<reference evidence="4 5" key="2">
    <citation type="journal article" date="2009" name="PLoS ONE">
        <title>The photosynthetic apparatus and its regulation in the aerobic gammaproteobacterium Congregibacter litoralis gen. nov., sp. nov.</title>
        <authorList>
            <person name="Spring S."/>
            <person name="Lunsdorf H."/>
            <person name="Fuchs B.M."/>
            <person name="Tindall B.J."/>
        </authorList>
    </citation>
    <scope>NUCLEOTIDE SEQUENCE [LARGE SCALE GENOMIC DNA]</scope>
    <source>
        <strain evidence="4">KT71</strain>
    </source>
</reference>
<reference evidence="4 5" key="1">
    <citation type="journal article" date="2007" name="Proc. Natl. Acad. Sci. U.S.A.">
        <title>Characterization of a marine gammaproteobacterium capable of aerobic anoxygenic photosynthesis.</title>
        <authorList>
            <person name="Fuchs B.M."/>
            <person name="Spring S."/>
            <person name="Teeling H."/>
            <person name="Quast C."/>
            <person name="Wulf J."/>
            <person name="Schattenhofer M."/>
            <person name="Yan S."/>
            <person name="Ferriera S."/>
            <person name="Johnson J."/>
            <person name="Glockner F.O."/>
            <person name="Amann R."/>
        </authorList>
    </citation>
    <scope>NUCLEOTIDE SEQUENCE [LARGE SCALE GENOMIC DNA]</scope>
    <source>
        <strain evidence="4">KT71</strain>
    </source>
</reference>
<keyword evidence="2" id="KW-0732">Signal</keyword>
<dbReference type="AlphaFoldDB" id="A4AB49"/>
<dbReference type="GO" id="GO:0005525">
    <property type="term" value="F:GTP binding"/>
    <property type="evidence" value="ECO:0007669"/>
    <property type="project" value="InterPro"/>
</dbReference>
<comment type="caution">
    <text evidence="4">The sequence shown here is derived from an EMBL/GenBank/DDBJ whole genome shotgun (WGS) entry which is preliminary data.</text>
</comment>
<dbReference type="EMBL" id="AAOA02000003">
    <property type="protein sequence ID" value="EAQ96921.2"/>
    <property type="molecule type" value="Genomic_DNA"/>
</dbReference>
<feature type="domain" description="G" evidence="3">
    <location>
        <begin position="213"/>
        <end position="322"/>
    </location>
</feature>
<dbReference type="eggNOG" id="COG0699">
    <property type="taxonomic scope" value="Bacteria"/>
</dbReference>
<sequence>MISTSLGVTGGVAASGSVAAAVGATTILGSSTLGGALGGIFIATTPIGWVVGAGLAGGALGYGATRLIRNGEVQDRAKKSIYERLKKRLASAETSSGYEAIDVPIQQFEIDNKDSYYDFVKQLRKAVSSRTISSEPAERLLGSVTSGAMGIQEAKSILGNTQSETTSEPSKPSQNQWLSLDTYRDLLQRSVLADVDPELDQLETYLHQHVPRIWLLGKTGAGKSSLISEITGQSDIEIGNGFEPCTGEITRYLYPTEQPIMEFLDTRGLSEAGYVATDDVSEASNNTHAILVVIKIDDPEQSAVIETLSKLQKQSLERVLVIYTTPHGINDPAESKRAVNHLHNLLKRQLKMNLPFVVVDFSTKTNVEALRERLSEMMPSAAVFLRQNVATTHEEKIYLNQREKILWHSGAAASADLVPGVGLIAVPSVQIKMLYQLAEAYGLAWHKQEILEFIGCLGAGFATSYGSRALVTQVGRFIPVWGQTIGQATAMALSFGLTFALGRGACYYMYQKRNGQEVDIDELKSVYEQALNRGNWDIQSGEKSA</sequence>
<keyword evidence="1" id="KW-1133">Transmembrane helix</keyword>
<dbReference type="STRING" id="314285.KT71_11489"/>